<evidence type="ECO:0000313" key="4">
    <source>
        <dbReference type="Proteomes" id="UP000315295"/>
    </source>
</evidence>
<organism evidence="3 4">
    <name type="scientific">Malus baccata</name>
    <name type="common">Siberian crab apple</name>
    <name type="synonym">Pyrus baccata</name>
    <dbReference type="NCBI Taxonomy" id="106549"/>
    <lineage>
        <taxon>Eukaryota</taxon>
        <taxon>Viridiplantae</taxon>
        <taxon>Streptophyta</taxon>
        <taxon>Embryophyta</taxon>
        <taxon>Tracheophyta</taxon>
        <taxon>Spermatophyta</taxon>
        <taxon>Magnoliopsida</taxon>
        <taxon>eudicotyledons</taxon>
        <taxon>Gunneridae</taxon>
        <taxon>Pentapetalae</taxon>
        <taxon>rosids</taxon>
        <taxon>fabids</taxon>
        <taxon>Rosales</taxon>
        <taxon>Rosaceae</taxon>
        <taxon>Amygdaloideae</taxon>
        <taxon>Maleae</taxon>
        <taxon>Malus</taxon>
    </lineage>
</organism>
<dbReference type="AlphaFoldDB" id="A0A540MZD5"/>
<reference evidence="3 4" key="1">
    <citation type="journal article" date="2019" name="G3 (Bethesda)">
        <title>Sequencing of a Wild Apple (Malus baccata) Genome Unravels the Differences Between Cultivated and Wild Apple Species Regarding Disease Resistance and Cold Tolerance.</title>
        <authorList>
            <person name="Chen X."/>
        </authorList>
    </citation>
    <scope>NUCLEOTIDE SEQUENCE [LARGE SCALE GENOMIC DNA]</scope>
    <source>
        <strain evidence="4">cv. Shandingzi</strain>
        <tissue evidence="3">Leaves</tissue>
    </source>
</reference>
<keyword evidence="1" id="KW-0175">Coiled coil</keyword>
<sequence length="188" mass="19979">MASKKAQVVIATDARNKSVITACGVTSGIITRSKARALSATSSTHASTPPKAQEHPKHEPVITLASLRAPREESQRKYSESLLFDADSSGSIAMQVMVTGATSIEEQLAQMNEAIAKLTRIVEDKDLQIAALVNQLDAKPDIKIDPMGAPLKKEAGAEEEPPVEKVEEKLKPDPSGDAHGISIYPATA</sequence>
<keyword evidence="4" id="KW-1185">Reference proteome</keyword>
<feature type="compositionally biased region" description="Basic and acidic residues" evidence="2">
    <location>
        <begin position="151"/>
        <end position="176"/>
    </location>
</feature>
<dbReference type="EMBL" id="VIEB01000145">
    <property type="protein sequence ID" value="TQE04134.1"/>
    <property type="molecule type" value="Genomic_DNA"/>
</dbReference>
<feature type="region of interest" description="Disordered" evidence="2">
    <location>
        <begin position="40"/>
        <end position="60"/>
    </location>
</feature>
<gene>
    <name evidence="3" type="ORF">C1H46_010246</name>
</gene>
<feature type="region of interest" description="Disordered" evidence="2">
    <location>
        <begin position="141"/>
        <end position="188"/>
    </location>
</feature>
<accession>A0A540MZD5</accession>
<name>A0A540MZD5_MALBA</name>
<evidence type="ECO:0000256" key="1">
    <source>
        <dbReference type="SAM" id="Coils"/>
    </source>
</evidence>
<protein>
    <submittedName>
        <fullName evidence="3">Uncharacterized protein</fullName>
    </submittedName>
</protein>
<proteinExistence type="predicted"/>
<dbReference type="Proteomes" id="UP000315295">
    <property type="component" value="Unassembled WGS sequence"/>
</dbReference>
<evidence type="ECO:0000313" key="3">
    <source>
        <dbReference type="EMBL" id="TQE04134.1"/>
    </source>
</evidence>
<feature type="coiled-coil region" evidence="1">
    <location>
        <begin position="101"/>
        <end position="128"/>
    </location>
</feature>
<evidence type="ECO:0000256" key="2">
    <source>
        <dbReference type="SAM" id="MobiDB-lite"/>
    </source>
</evidence>
<comment type="caution">
    <text evidence="3">The sequence shown here is derived from an EMBL/GenBank/DDBJ whole genome shotgun (WGS) entry which is preliminary data.</text>
</comment>